<sequence>MREHQKATIYMFTKNGLDPVSIIKALQDSHGGIQALLLDFRTILQTAEVYEEVYGLDIVLLIQLFKQLGQNVFEGHLNDLMQMSHQGLLQPKQDDVNGTTPAEPPTDEELELSHMGDERRFLAKPAGKRLNSTSLRTNKTPTSTELGALAMGKRPFSSSAAAKELVPPLDPTGKRRVISHICAEVCTKYMKKQYFINHARLNHMRKIPSGALVIKCCGKSYGDEVAYLDHQWDKHSKVLPMEDNKAGATPREDRDTSCLSAPASGSDTGY</sequence>
<name>A0ABR3RGT2_9PLEO</name>
<evidence type="ECO:0000313" key="3">
    <source>
        <dbReference type="Proteomes" id="UP001521785"/>
    </source>
</evidence>
<evidence type="ECO:0000256" key="1">
    <source>
        <dbReference type="SAM" id="MobiDB-lite"/>
    </source>
</evidence>
<comment type="caution">
    <text evidence="2">The sequence shown here is derived from an EMBL/GenBank/DDBJ whole genome shotgun (WGS) entry which is preliminary data.</text>
</comment>
<dbReference type="EMBL" id="JAKJXO020000006">
    <property type="protein sequence ID" value="KAL1603656.1"/>
    <property type="molecule type" value="Genomic_DNA"/>
</dbReference>
<gene>
    <name evidence="2" type="ORF">SLS60_005244</name>
</gene>
<feature type="region of interest" description="Disordered" evidence="1">
    <location>
        <begin position="242"/>
        <end position="270"/>
    </location>
</feature>
<accession>A0ABR3RGT2</accession>
<dbReference type="Proteomes" id="UP001521785">
    <property type="component" value="Unassembled WGS sequence"/>
</dbReference>
<keyword evidence="3" id="KW-1185">Reference proteome</keyword>
<feature type="compositionally biased region" description="Basic and acidic residues" evidence="1">
    <location>
        <begin position="242"/>
        <end position="256"/>
    </location>
</feature>
<evidence type="ECO:0008006" key="4">
    <source>
        <dbReference type="Google" id="ProtNLM"/>
    </source>
</evidence>
<feature type="compositionally biased region" description="Polar residues" evidence="1">
    <location>
        <begin position="257"/>
        <end position="270"/>
    </location>
</feature>
<evidence type="ECO:0000313" key="2">
    <source>
        <dbReference type="EMBL" id="KAL1603656.1"/>
    </source>
</evidence>
<organism evidence="2 3">
    <name type="scientific">Paraconiothyrium brasiliense</name>
    <dbReference type="NCBI Taxonomy" id="300254"/>
    <lineage>
        <taxon>Eukaryota</taxon>
        <taxon>Fungi</taxon>
        <taxon>Dikarya</taxon>
        <taxon>Ascomycota</taxon>
        <taxon>Pezizomycotina</taxon>
        <taxon>Dothideomycetes</taxon>
        <taxon>Pleosporomycetidae</taxon>
        <taxon>Pleosporales</taxon>
        <taxon>Massarineae</taxon>
        <taxon>Didymosphaeriaceae</taxon>
        <taxon>Paraconiothyrium</taxon>
    </lineage>
</organism>
<proteinExistence type="predicted"/>
<protein>
    <recommendedName>
        <fullName evidence="4">C2H2-type domain-containing protein</fullName>
    </recommendedName>
</protein>
<reference evidence="2 3" key="1">
    <citation type="submission" date="2024-02" db="EMBL/GenBank/DDBJ databases">
        <title>De novo assembly and annotation of 12 fungi associated with fruit tree decline syndrome in Ontario, Canada.</title>
        <authorList>
            <person name="Sulman M."/>
            <person name="Ellouze W."/>
            <person name="Ilyukhin E."/>
        </authorList>
    </citation>
    <scope>NUCLEOTIDE SEQUENCE [LARGE SCALE GENOMIC DNA]</scope>
    <source>
        <strain evidence="2 3">M42-189</strain>
    </source>
</reference>